<dbReference type="Pfam" id="PF01569">
    <property type="entry name" value="PAP2"/>
    <property type="match status" value="1"/>
</dbReference>
<dbReference type="InterPro" id="IPR036938">
    <property type="entry name" value="PAP2/HPO_sf"/>
</dbReference>
<evidence type="ECO:0000259" key="2">
    <source>
        <dbReference type="SMART" id="SM00014"/>
    </source>
</evidence>
<keyword evidence="1" id="KW-1133">Transmembrane helix</keyword>
<evidence type="ECO:0000313" key="4">
    <source>
        <dbReference type="Proteomes" id="UP001139502"/>
    </source>
</evidence>
<feature type="transmembrane region" description="Helical" evidence="1">
    <location>
        <begin position="98"/>
        <end position="118"/>
    </location>
</feature>
<feature type="domain" description="Phosphatidic acid phosphatase type 2/haloperoxidase" evidence="2">
    <location>
        <begin position="100"/>
        <end position="206"/>
    </location>
</feature>
<feature type="transmembrane region" description="Helical" evidence="1">
    <location>
        <begin position="164"/>
        <end position="185"/>
    </location>
</feature>
<dbReference type="Proteomes" id="UP001139502">
    <property type="component" value="Unassembled WGS sequence"/>
</dbReference>
<feature type="transmembrane region" description="Helical" evidence="1">
    <location>
        <begin position="256"/>
        <end position="283"/>
    </location>
</feature>
<protein>
    <submittedName>
        <fullName evidence="3">Phosphatase PAP2 family protein</fullName>
    </submittedName>
</protein>
<dbReference type="AlphaFoldDB" id="A0A9X2KIH8"/>
<name>A0A9X2KIH8_9MICC</name>
<keyword evidence="1" id="KW-0812">Transmembrane</keyword>
<accession>A0A9X2KIH8</accession>
<feature type="transmembrane region" description="Helical" evidence="1">
    <location>
        <begin position="75"/>
        <end position="93"/>
    </location>
</feature>
<feature type="transmembrane region" description="Helical" evidence="1">
    <location>
        <begin position="138"/>
        <end position="157"/>
    </location>
</feature>
<evidence type="ECO:0000256" key="1">
    <source>
        <dbReference type="SAM" id="Phobius"/>
    </source>
</evidence>
<comment type="caution">
    <text evidence="3">The sequence shown here is derived from an EMBL/GenBank/DDBJ whole genome shotgun (WGS) entry which is preliminary data.</text>
</comment>
<keyword evidence="1" id="KW-0472">Membrane</keyword>
<reference evidence="3" key="1">
    <citation type="submission" date="2022-06" db="EMBL/GenBank/DDBJ databases">
        <title>Rothia sp. isolated from sandalwood seedling.</title>
        <authorList>
            <person name="Tuikhar N."/>
            <person name="Kirdat K."/>
            <person name="Thorat V."/>
            <person name="Swetha P."/>
            <person name="Padma S."/>
            <person name="Sundararaj R."/>
            <person name="Yadav A."/>
        </authorList>
    </citation>
    <scope>NUCLEOTIDE SEQUENCE</scope>
    <source>
        <strain evidence="3">AR01</strain>
    </source>
</reference>
<sequence length="300" mass="31318">MSTDPHHGAPPAPRPGVGAVLKHLVAMGLMVAGLVLTVWAFLYTSTGQWIDETALTEVSGTLIRYSSPSTDLLDALPLISGVLAALGIGLVLVRRHRFVPALVGLLMAGGANGTTQLLKHSVLEKPDLGIQDATLNSLPSGHTTFAAAAGAALFLAAPKRWRPALAVLMAGLAITTGVATVINAWHRPADVVAALFVVGAWTVLGLLILRFLPAEARDTASTRHSGMLLIPLFVIVGLFMAFCAGATYVVAANQHFAGAALLGSLCLIGAVGLLTNALLVGLLRMRKPASERAYTRVWTY</sequence>
<dbReference type="SMART" id="SM00014">
    <property type="entry name" value="acidPPc"/>
    <property type="match status" value="1"/>
</dbReference>
<feature type="transmembrane region" description="Helical" evidence="1">
    <location>
        <begin position="24"/>
        <end position="42"/>
    </location>
</feature>
<gene>
    <name evidence="3" type="ORF">NBM05_09665</name>
</gene>
<proteinExistence type="predicted"/>
<feature type="transmembrane region" description="Helical" evidence="1">
    <location>
        <begin position="225"/>
        <end position="250"/>
    </location>
</feature>
<dbReference type="Gene3D" id="1.20.144.10">
    <property type="entry name" value="Phosphatidic acid phosphatase type 2/haloperoxidase"/>
    <property type="match status" value="1"/>
</dbReference>
<organism evidence="3 4">
    <name type="scientific">Rothia santali</name>
    <dbReference type="NCBI Taxonomy" id="2949643"/>
    <lineage>
        <taxon>Bacteria</taxon>
        <taxon>Bacillati</taxon>
        <taxon>Actinomycetota</taxon>
        <taxon>Actinomycetes</taxon>
        <taxon>Micrococcales</taxon>
        <taxon>Micrococcaceae</taxon>
        <taxon>Rothia</taxon>
    </lineage>
</organism>
<dbReference type="RefSeq" id="WP_254166831.1">
    <property type="nucleotide sequence ID" value="NZ_JANAFB010000021.1"/>
</dbReference>
<dbReference type="EMBL" id="JANAFB010000021">
    <property type="protein sequence ID" value="MCP3426263.1"/>
    <property type="molecule type" value="Genomic_DNA"/>
</dbReference>
<feature type="transmembrane region" description="Helical" evidence="1">
    <location>
        <begin position="191"/>
        <end position="213"/>
    </location>
</feature>
<dbReference type="InterPro" id="IPR000326">
    <property type="entry name" value="PAP2/HPO"/>
</dbReference>
<dbReference type="SUPFAM" id="SSF48317">
    <property type="entry name" value="Acid phosphatase/Vanadium-dependent haloperoxidase"/>
    <property type="match status" value="1"/>
</dbReference>
<evidence type="ECO:0000313" key="3">
    <source>
        <dbReference type="EMBL" id="MCP3426263.1"/>
    </source>
</evidence>
<keyword evidence="4" id="KW-1185">Reference proteome</keyword>